<evidence type="ECO:0000313" key="3">
    <source>
        <dbReference type="Proteomes" id="UP000694892"/>
    </source>
</evidence>
<gene>
    <name evidence="2" type="ORF">XELAEV_18021023mg</name>
</gene>
<protein>
    <submittedName>
        <fullName evidence="2">Uncharacterized protein</fullName>
    </submittedName>
</protein>
<organism evidence="2 3">
    <name type="scientific">Xenopus laevis</name>
    <name type="common">African clawed frog</name>
    <dbReference type="NCBI Taxonomy" id="8355"/>
    <lineage>
        <taxon>Eukaryota</taxon>
        <taxon>Metazoa</taxon>
        <taxon>Chordata</taxon>
        <taxon>Craniata</taxon>
        <taxon>Vertebrata</taxon>
        <taxon>Euteleostomi</taxon>
        <taxon>Amphibia</taxon>
        <taxon>Batrachia</taxon>
        <taxon>Anura</taxon>
        <taxon>Pipoidea</taxon>
        <taxon>Pipidae</taxon>
        <taxon>Xenopodinae</taxon>
        <taxon>Xenopus</taxon>
        <taxon>Xenopus</taxon>
    </lineage>
</organism>
<reference evidence="3" key="1">
    <citation type="journal article" date="2016" name="Nature">
        <title>Genome evolution in the allotetraploid frog Xenopus laevis.</title>
        <authorList>
            <person name="Session A.M."/>
            <person name="Uno Y."/>
            <person name="Kwon T."/>
            <person name="Chapman J.A."/>
            <person name="Toyoda A."/>
            <person name="Takahashi S."/>
            <person name="Fukui A."/>
            <person name="Hikosaka A."/>
            <person name="Suzuki A."/>
            <person name="Kondo M."/>
            <person name="van Heeringen S.J."/>
            <person name="Quigley I."/>
            <person name="Heinz S."/>
            <person name="Ogino H."/>
            <person name="Ochi H."/>
            <person name="Hellsten U."/>
            <person name="Lyons J.B."/>
            <person name="Simakov O."/>
            <person name="Putnam N."/>
            <person name="Stites J."/>
            <person name="Kuroki Y."/>
            <person name="Tanaka T."/>
            <person name="Michiue T."/>
            <person name="Watanabe M."/>
            <person name="Bogdanovic O."/>
            <person name="Lister R."/>
            <person name="Georgiou G."/>
            <person name="Paranjpe S.S."/>
            <person name="van Kruijsbergen I."/>
            <person name="Shu S."/>
            <person name="Carlson J."/>
            <person name="Kinoshita T."/>
            <person name="Ohta Y."/>
            <person name="Mawaribuchi S."/>
            <person name="Jenkins J."/>
            <person name="Grimwood J."/>
            <person name="Schmutz J."/>
            <person name="Mitros T."/>
            <person name="Mozaffari S.V."/>
            <person name="Suzuki Y."/>
            <person name="Haramoto Y."/>
            <person name="Yamamoto T.S."/>
            <person name="Takagi C."/>
            <person name="Heald R."/>
            <person name="Miller K."/>
            <person name="Haudenschild C."/>
            <person name="Kitzman J."/>
            <person name="Nakayama T."/>
            <person name="Izutsu Y."/>
            <person name="Robert J."/>
            <person name="Fortriede J."/>
            <person name="Burns K."/>
            <person name="Lotay V."/>
            <person name="Karimi K."/>
            <person name="Yasuoka Y."/>
            <person name="Dichmann D.S."/>
            <person name="Flajnik M.F."/>
            <person name="Houston D.W."/>
            <person name="Shendure J."/>
            <person name="DuPasquier L."/>
            <person name="Vize P.D."/>
            <person name="Zorn A.M."/>
            <person name="Ito M."/>
            <person name="Marcotte E.M."/>
            <person name="Wallingford J.B."/>
            <person name="Ito Y."/>
            <person name="Asashima M."/>
            <person name="Ueno N."/>
            <person name="Matsuda Y."/>
            <person name="Veenstra G.J."/>
            <person name="Fujiyama A."/>
            <person name="Harland R.M."/>
            <person name="Taira M."/>
            <person name="Rokhsar D.S."/>
        </authorList>
    </citation>
    <scope>NUCLEOTIDE SEQUENCE [LARGE SCALE GENOMIC DNA]</scope>
    <source>
        <strain evidence="3">J</strain>
    </source>
</reference>
<feature type="coiled-coil region" evidence="1">
    <location>
        <begin position="102"/>
        <end position="129"/>
    </location>
</feature>
<name>A0A974D9P1_XENLA</name>
<dbReference type="AlphaFoldDB" id="A0A974D9P1"/>
<proteinExistence type="predicted"/>
<dbReference type="EMBL" id="CM004471">
    <property type="protein sequence ID" value="OCT87325.1"/>
    <property type="molecule type" value="Genomic_DNA"/>
</dbReference>
<accession>A0A974D9P1</accession>
<keyword evidence="1" id="KW-0175">Coiled coil</keyword>
<evidence type="ECO:0000256" key="1">
    <source>
        <dbReference type="SAM" id="Coils"/>
    </source>
</evidence>
<sequence length="200" mass="23367">MSFHDISQTTTRCATPFGFSEEERRKILETVQTASILTSNQPEQRNLQKYFEATSRKEVNLTLHLSTLTEYIKSSRIPRGLRISLEPILCKNNKGFRDKCSLDLMTLTIQALQSEIQTTSQEIHKIKSEIKTTLSREAFSEYLNKVQIDLEKFGENTIQKKLQKFKRDTLDYGLDQVYTWALHRRERETPSTRKQAPLYT</sequence>
<evidence type="ECO:0000313" key="2">
    <source>
        <dbReference type="EMBL" id="OCT87325.1"/>
    </source>
</evidence>
<dbReference type="Proteomes" id="UP000694892">
    <property type="component" value="Chromosome 3S"/>
</dbReference>